<sequence>MLGKWAKQSRIVSRMAICKPTLFNQFGLTLYGADSIFGLNVGSCQLSQFKHPTAACLSSSATTGVPTDHFDICIVGAGIIGTAAACAMAQSPYSSGKRIALIEAGDLFKSPVLMPGQFANRVSSITRGSALFLDQIGVWDRILVKHPYTKMHVWDASSDGVMAFDADSSQVDLKPHGEPAIGWIVQNHLIQASLAQIVSQTPSITIFNSSTVTDISADALSGVPTVVLNNGHQFSCQLLVGADGMNSKVREFAGIESIGWDYNMHGLVATLQVDDSASDNDTAWQRFLPTGPIAMLPLAKGYASLVWSTTPHLASLFKKMSDAHFVEFVNCAFHNPLQDLQFACDQLHPDGSIDDSVNLKDEIAWGLERSSGSGSESGESRKALRVIGVQPYSRAPFPLRLRNSTSYTSTRTALVGDAAHTIHPLAGQGLNLGLADAQSLCKAIEQGSQHGSDVGSSSVCEAYGRDRFAKGVGMLAAVDGVARAFGGMIPSALRSTGMNLINSSSVVKKTIMNLAS</sequence>
<dbReference type="EMBL" id="DS022302">
    <property type="protein sequence ID" value="OAJ39160.1"/>
    <property type="molecule type" value="Genomic_DNA"/>
</dbReference>
<evidence type="ECO:0000256" key="4">
    <source>
        <dbReference type="ARBA" id="ARBA00022688"/>
    </source>
</evidence>
<keyword evidence="13" id="KW-0830">Ubiquinone</keyword>
<proteinExistence type="inferred from homology"/>
<dbReference type="PANTHER" id="PTHR43876">
    <property type="entry name" value="UBIQUINONE BIOSYNTHESIS MONOOXYGENASE COQ6, MITOCHONDRIAL"/>
    <property type="match status" value="1"/>
</dbReference>
<comment type="subcellular location">
    <subcellularLocation>
        <location evidence="11">Mitochondrion inner membrane</location>
        <topology evidence="11">Peripheral membrane protein</topology>
        <orientation evidence="11">Matrix side</orientation>
    </subcellularLocation>
</comment>
<evidence type="ECO:0000256" key="3">
    <source>
        <dbReference type="ARBA" id="ARBA00022630"/>
    </source>
</evidence>
<dbReference type="GO" id="GO:0071949">
    <property type="term" value="F:FAD binding"/>
    <property type="evidence" value="ECO:0007669"/>
    <property type="project" value="InterPro"/>
</dbReference>
<keyword evidence="6 11" id="KW-0274">FAD</keyword>
<organism evidence="13 14">
    <name type="scientific">Batrachochytrium dendrobatidis (strain JEL423)</name>
    <dbReference type="NCBI Taxonomy" id="403673"/>
    <lineage>
        <taxon>Eukaryota</taxon>
        <taxon>Fungi</taxon>
        <taxon>Fungi incertae sedis</taxon>
        <taxon>Chytridiomycota</taxon>
        <taxon>Chytridiomycota incertae sedis</taxon>
        <taxon>Chytridiomycetes</taxon>
        <taxon>Rhizophydiales</taxon>
        <taxon>Rhizophydiales incertae sedis</taxon>
        <taxon>Batrachochytrium</taxon>
    </lineage>
</organism>
<dbReference type="UniPathway" id="UPA00232"/>
<evidence type="ECO:0000256" key="11">
    <source>
        <dbReference type="HAMAP-Rule" id="MF_03193"/>
    </source>
</evidence>
<evidence type="ECO:0000256" key="5">
    <source>
        <dbReference type="ARBA" id="ARBA00022792"/>
    </source>
</evidence>
<keyword evidence="3 11" id="KW-0285">Flavoprotein</keyword>
<evidence type="ECO:0000256" key="1">
    <source>
        <dbReference type="ARBA" id="ARBA00001974"/>
    </source>
</evidence>
<comment type="catalytic activity">
    <reaction evidence="11">
        <text>a 4-hydroxy-3-(all-trans-polyprenyl)benzoate + 2 reduced [2Fe-2S]-[ferredoxin] + O2 + 2 H(+) = a 3,4-dihydroxy-5-(all-trans-polyprenyl)benzoate + 2 oxidized [2Fe-2S]-[ferredoxin] + H2O</text>
        <dbReference type="Rhea" id="RHEA:81195"/>
        <dbReference type="Rhea" id="RHEA-COMP:9514"/>
        <dbReference type="Rhea" id="RHEA-COMP:10000"/>
        <dbReference type="Rhea" id="RHEA-COMP:10001"/>
        <dbReference type="Rhea" id="RHEA-COMP:10930"/>
        <dbReference type="ChEBI" id="CHEBI:15377"/>
        <dbReference type="ChEBI" id="CHEBI:15378"/>
        <dbReference type="ChEBI" id="CHEBI:15379"/>
        <dbReference type="ChEBI" id="CHEBI:33737"/>
        <dbReference type="ChEBI" id="CHEBI:33738"/>
        <dbReference type="ChEBI" id="CHEBI:64694"/>
        <dbReference type="ChEBI" id="CHEBI:78396"/>
        <dbReference type="EC" id="1.14.15.45"/>
    </reaction>
</comment>
<dbReference type="PROSITE" id="PS01304">
    <property type="entry name" value="UBIH"/>
    <property type="match status" value="1"/>
</dbReference>
<name>A0A177WI22_BATDL</name>
<dbReference type="Proteomes" id="UP000077115">
    <property type="component" value="Unassembled WGS sequence"/>
</dbReference>
<dbReference type="InterPro" id="IPR000689">
    <property type="entry name" value="UbQ_mOase_COQ6"/>
</dbReference>
<evidence type="ECO:0000256" key="6">
    <source>
        <dbReference type="ARBA" id="ARBA00022827"/>
    </source>
</evidence>
<dbReference type="AlphaFoldDB" id="A0A177WI22"/>
<dbReference type="InterPro" id="IPR018168">
    <property type="entry name" value="Ubi_Hdrlase_CS"/>
</dbReference>
<dbReference type="GO" id="GO:0106364">
    <property type="term" value="F:4-hydroxy-3-all-trans-polyprenylbenzoate oxygenase activity"/>
    <property type="evidence" value="ECO:0007669"/>
    <property type="project" value="UniProtKB-EC"/>
</dbReference>
<dbReference type="GO" id="GO:0031314">
    <property type="term" value="C:extrinsic component of mitochondrial inner membrane"/>
    <property type="evidence" value="ECO:0007669"/>
    <property type="project" value="UniProtKB-UniRule"/>
</dbReference>
<evidence type="ECO:0000256" key="8">
    <source>
        <dbReference type="ARBA" id="ARBA00023033"/>
    </source>
</evidence>
<evidence type="ECO:0000256" key="9">
    <source>
        <dbReference type="ARBA" id="ARBA00023128"/>
    </source>
</evidence>
<keyword evidence="7 11" id="KW-0560">Oxidoreductase</keyword>
<keyword evidence="9 11" id="KW-0496">Mitochondrion</keyword>
<dbReference type="GO" id="GO:0120538">
    <property type="term" value="F:2-methoxy-6-polyprenolphenol 4-hydroxylase activity"/>
    <property type="evidence" value="ECO:0007669"/>
    <property type="project" value="UniProtKB-EC"/>
</dbReference>
<feature type="domain" description="FAD-binding" evidence="12">
    <location>
        <begin position="389"/>
        <end position="446"/>
    </location>
</feature>
<accession>A0A177WI22</accession>
<feature type="domain" description="FAD-binding" evidence="12">
    <location>
        <begin position="71"/>
        <end position="300"/>
    </location>
</feature>
<dbReference type="InterPro" id="IPR010971">
    <property type="entry name" value="UbiH/COQ6"/>
</dbReference>
<evidence type="ECO:0000256" key="10">
    <source>
        <dbReference type="ARBA" id="ARBA00023136"/>
    </source>
</evidence>
<keyword evidence="10 11" id="KW-0472">Membrane</keyword>
<reference evidence="13 14" key="2">
    <citation type="submission" date="2016-05" db="EMBL/GenBank/DDBJ databases">
        <title>Lineage-specific infection strategies underlie the spectrum of fungal disease in amphibians.</title>
        <authorList>
            <person name="Cuomo C.A."/>
            <person name="Farrer R.A."/>
            <person name="James T."/>
            <person name="Longcore J."/>
            <person name="Birren B."/>
        </authorList>
    </citation>
    <scope>NUCLEOTIDE SEQUENCE [LARGE SCALE GENOMIC DNA]</scope>
    <source>
        <strain evidence="13 14">JEL423</strain>
    </source>
</reference>
<comment type="cofactor">
    <cofactor evidence="1 11">
        <name>FAD</name>
        <dbReference type="ChEBI" id="CHEBI:57692"/>
    </cofactor>
</comment>
<gene>
    <name evidence="11" type="primary">COQ6</name>
    <name evidence="13" type="ORF">BDEG_23027</name>
</gene>
<dbReference type="InterPro" id="IPR051205">
    <property type="entry name" value="UbiH/COQ6_monooxygenase"/>
</dbReference>
<dbReference type="Pfam" id="PF01494">
    <property type="entry name" value="FAD_binding_3"/>
    <property type="match status" value="2"/>
</dbReference>
<evidence type="ECO:0000313" key="13">
    <source>
        <dbReference type="EMBL" id="OAJ39160.1"/>
    </source>
</evidence>
<evidence type="ECO:0000256" key="2">
    <source>
        <dbReference type="ARBA" id="ARBA00005349"/>
    </source>
</evidence>
<comment type="pathway">
    <text evidence="11">Cofactor biosynthesis; ubiquinone biosynthesis.</text>
</comment>
<dbReference type="NCBIfam" id="TIGR01988">
    <property type="entry name" value="Ubi-OHases"/>
    <property type="match status" value="1"/>
</dbReference>
<keyword evidence="8 11" id="KW-0503">Monooxygenase</keyword>
<dbReference type="InterPro" id="IPR002938">
    <property type="entry name" value="FAD-bd"/>
</dbReference>
<protein>
    <recommendedName>
        <fullName evidence="11">Ubiquinone biosynthesis monooxygenase COQ6, mitochondrial</fullName>
        <ecNumber evidence="11">1.14.15.45</ecNumber>
    </recommendedName>
    <alternativeName>
        <fullName evidence="11">2-methoxy-6-polyprenolphenol 4-hydroxylase</fullName>
        <ecNumber evidence="11">1.14.15.46</ecNumber>
    </alternativeName>
</protein>
<keyword evidence="4 11" id="KW-0831">Ubiquinone biosynthesis</keyword>
<dbReference type="InterPro" id="IPR036188">
    <property type="entry name" value="FAD/NAD-bd_sf"/>
</dbReference>
<dbReference type="EC" id="1.14.15.45" evidence="11"/>
<comment type="similarity">
    <text evidence="2 11">Belongs to the UbiH/COQ6 family.</text>
</comment>
<comment type="function">
    <text evidence="11">FAD-dependent monooxygenase required for two non-consecutive steps during ubiquinone biosynthesis. Required for the C5-ring hydroxylation during ubiquinone biosynthesis by catalyzing the hydroxylation of 4-hydroxy-3-(all-trans-polyprenyl)benzoic acid to 3,4-dihydroxy-5-(all-trans-polyprenyl)benzoic acid. Also acts downstream of coq4, for the C1-hydroxylation during ubiquinone biosynthesis by catalyzing the hydroxylation of 2-methoxy-6-(all-trans-polyprenyl)phenol to 2-methoxy-6-(all-trans-polyprenyl)benzene-1,4-diol. The electrons required for the hydroxylation reaction are funneled indirectly to coq6 from NADPH via a ferredoxin/ferredoxin reductase system.</text>
</comment>
<dbReference type="OrthoDB" id="683240at2759"/>
<evidence type="ECO:0000313" key="14">
    <source>
        <dbReference type="Proteomes" id="UP000077115"/>
    </source>
</evidence>
<evidence type="ECO:0000256" key="7">
    <source>
        <dbReference type="ARBA" id="ARBA00023002"/>
    </source>
</evidence>
<comment type="catalytic activity">
    <reaction evidence="11">
        <text>a 2-methoxy-6-(all-trans-polyprenyl)phenol + 2 reduced [2Fe-2S]-[ferredoxin] + O2 + 2 H(+) = a 2-methoxy-6-(all-trans-polyprenyl)benzene-1,4-diol + 2 oxidized [2Fe-2S]-[ferredoxin] + H2O</text>
        <dbReference type="Rhea" id="RHEA:81183"/>
        <dbReference type="Rhea" id="RHEA-COMP:9551"/>
        <dbReference type="Rhea" id="RHEA-COMP:10000"/>
        <dbReference type="Rhea" id="RHEA-COMP:10001"/>
        <dbReference type="Rhea" id="RHEA-COMP:10858"/>
        <dbReference type="ChEBI" id="CHEBI:15377"/>
        <dbReference type="ChEBI" id="CHEBI:15378"/>
        <dbReference type="ChEBI" id="CHEBI:15379"/>
        <dbReference type="ChEBI" id="CHEBI:33737"/>
        <dbReference type="ChEBI" id="CHEBI:33738"/>
        <dbReference type="ChEBI" id="CHEBI:62731"/>
        <dbReference type="ChEBI" id="CHEBI:84166"/>
        <dbReference type="EC" id="1.14.15.46"/>
    </reaction>
</comment>
<keyword evidence="5 11" id="KW-0999">Mitochondrion inner membrane</keyword>
<dbReference type="PANTHER" id="PTHR43876:SF7">
    <property type="entry name" value="UBIQUINONE BIOSYNTHESIS MONOOXYGENASE COQ6, MITOCHONDRIAL"/>
    <property type="match status" value="1"/>
</dbReference>
<dbReference type="EC" id="1.14.15.46" evidence="11"/>
<evidence type="ECO:0000259" key="12">
    <source>
        <dbReference type="Pfam" id="PF01494"/>
    </source>
</evidence>
<dbReference type="Gene3D" id="3.50.50.60">
    <property type="entry name" value="FAD/NAD(P)-binding domain"/>
    <property type="match status" value="2"/>
</dbReference>
<reference evidence="13 14" key="1">
    <citation type="submission" date="2006-10" db="EMBL/GenBank/DDBJ databases">
        <title>The Genome Sequence of Batrachochytrium dendrobatidis JEL423.</title>
        <authorList>
            <consortium name="The Broad Institute Genome Sequencing Platform"/>
            <person name="Birren B."/>
            <person name="Lander E."/>
            <person name="Galagan J."/>
            <person name="Cuomo C."/>
            <person name="Devon K."/>
            <person name="Jaffe D."/>
            <person name="Butler J."/>
            <person name="Alvarez P."/>
            <person name="Gnerre S."/>
            <person name="Grabherr M."/>
            <person name="Kleber M."/>
            <person name="Mauceli E."/>
            <person name="Brockman W."/>
            <person name="Young S."/>
            <person name="LaButti K."/>
            <person name="Sykes S."/>
            <person name="DeCaprio D."/>
            <person name="Crawford M."/>
            <person name="Koehrsen M."/>
            <person name="Engels R."/>
            <person name="Montgomery P."/>
            <person name="Pearson M."/>
            <person name="Howarth C."/>
            <person name="Larson L."/>
            <person name="White J."/>
            <person name="O'Leary S."/>
            <person name="Kodira C."/>
            <person name="Zeng Q."/>
            <person name="Yandava C."/>
            <person name="Alvarado L."/>
            <person name="Longcore J."/>
            <person name="James T."/>
        </authorList>
    </citation>
    <scope>NUCLEOTIDE SEQUENCE [LARGE SCALE GENOMIC DNA]</scope>
    <source>
        <strain evidence="13 14">JEL423</strain>
    </source>
</reference>
<dbReference type="STRING" id="403673.A0A177WI22"/>
<dbReference type="FunFam" id="3.50.50.60:FF:000021">
    <property type="entry name" value="Ubiquinone biosynthesis monooxygenase COQ6"/>
    <property type="match status" value="1"/>
</dbReference>
<dbReference type="GO" id="GO:0016712">
    <property type="term" value="F:oxidoreductase activity, acting on paired donors, with incorporation or reduction of molecular oxygen, reduced flavin or flavoprotein as one donor, and incorporation of one atom of oxygen"/>
    <property type="evidence" value="ECO:0007669"/>
    <property type="project" value="UniProtKB-UniRule"/>
</dbReference>
<dbReference type="HAMAP" id="MF_03193">
    <property type="entry name" value="COQ6_monooxygenase"/>
    <property type="match status" value="1"/>
</dbReference>
<comment type="subunit">
    <text evidence="11">Component of a multi-subunit COQ enzyme complex, composed of at least COQ3, COQ4, COQ5, COQ6, COQ7 and COQ9.</text>
</comment>
<dbReference type="VEuPathDB" id="FungiDB:BDEG_23027"/>
<dbReference type="PRINTS" id="PR00420">
    <property type="entry name" value="RNGMNOXGNASE"/>
</dbReference>
<dbReference type="SUPFAM" id="SSF51905">
    <property type="entry name" value="FAD/NAD(P)-binding domain"/>
    <property type="match status" value="1"/>
</dbReference>
<dbReference type="eggNOG" id="KOG3855">
    <property type="taxonomic scope" value="Eukaryota"/>
</dbReference>